<dbReference type="SUPFAM" id="SSF55729">
    <property type="entry name" value="Acyl-CoA N-acyltransferases (Nat)"/>
    <property type="match status" value="1"/>
</dbReference>
<evidence type="ECO:0000256" key="1">
    <source>
        <dbReference type="SAM" id="MobiDB-lite"/>
    </source>
</evidence>
<dbReference type="RefSeq" id="XP_048318590.2">
    <property type="nucleotide sequence ID" value="XM_048462633.2"/>
</dbReference>
<dbReference type="Pfam" id="PF00583">
    <property type="entry name" value="Acetyltransf_1"/>
    <property type="match status" value="1"/>
</dbReference>
<feature type="domain" description="N-acetyltransferase" evidence="2">
    <location>
        <begin position="219"/>
        <end position="307"/>
    </location>
</feature>
<feature type="region of interest" description="Disordered" evidence="1">
    <location>
        <begin position="74"/>
        <end position="107"/>
    </location>
</feature>
<reference evidence="4 5" key="1">
    <citation type="submission" date="2025-05" db="UniProtKB">
        <authorList>
            <consortium name="RefSeq"/>
        </authorList>
    </citation>
    <scope>IDENTIFICATION</scope>
    <source>
        <tissue evidence="4 5">Seedling</tissue>
    </source>
</reference>
<dbReference type="RefSeq" id="XP_048318591.2">
    <property type="nucleotide sequence ID" value="XM_048462634.2"/>
</dbReference>
<evidence type="ECO:0000313" key="6">
    <source>
        <dbReference type="RefSeq" id="XP_048318592.2"/>
    </source>
</evidence>
<evidence type="ECO:0000313" key="4">
    <source>
        <dbReference type="RefSeq" id="XP_048318590.2"/>
    </source>
</evidence>
<dbReference type="InterPro" id="IPR000182">
    <property type="entry name" value="GNAT_dom"/>
</dbReference>
<sequence length="349" mass="39833">MAATTLSLCFSSWDPQHHHLHLHLHHHHHHRHHLCSNTHFISHQTLPFIPSPPIPKYPLPLFHKSDRYSFKSSSFPSPSSSSSSSSSSSTTTTTTTSATAPASSFLEEPRRTGRFLSNEEYDKLKLLEDFGYFQELESGSLWVRVMRAEEMDITVELLAESFVESMVLPSAYMSLLRFLVKQYLIERRAAMPHAVTLIGFYRKRKKEGDNGEEEEEEQEEERLAGTVEVCFDKRGANASPPTPTPPKNSPYICNMAVKEQLRRRGIGWHLLKASEELISQMSSSREVYLHCRMIDTAPFNMYTKAGYYVVKTDSILILLMLQRRKHLMCKRLPVLSSPGESDMSGSEDE</sequence>
<dbReference type="CDD" id="cd04301">
    <property type="entry name" value="NAT_SF"/>
    <property type="match status" value="1"/>
</dbReference>
<name>A0ABM3I1C9_ZIZJJ</name>
<dbReference type="GeneID" id="107434602"/>
<evidence type="ECO:0000259" key="2">
    <source>
        <dbReference type="Pfam" id="PF00583"/>
    </source>
</evidence>
<proteinExistence type="predicted"/>
<dbReference type="InterPro" id="IPR016181">
    <property type="entry name" value="Acyl_CoA_acyltransferase"/>
</dbReference>
<feature type="compositionally biased region" description="Low complexity" evidence="1">
    <location>
        <begin position="74"/>
        <end position="105"/>
    </location>
</feature>
<organism evidence="3 6">
    <name type="scientific">Ziziphus jujuba</name>
    <name type="common">Chinese jujube</name>
    <name type="synonym">Ziziphus sativa</name>
    <dbReference type="NCBI Taxonomy" id="326968"/>
    <lineage>
        <taxon>Eukaryota</taxon>
        <taxon>Viridiplantae</taxon>
        <taxon>Streptophyta</taxon>
        <taxon>Embryophyta</taxon>
        <taxon>Tracheophyta</taxon>
        <taxon>Spermatophyta</taxon>
        <taxon>Magnoliopsida</taxon>
        <taxon>eudicotyledons</taxon>
        <taxon>Gunneridae</taxon>
        <taxon>Pentapetalae</taxon>
        <taxon>rosids</taxon>
        <taxon>fabids</taxon>
        <taxon>Rosales</taxon>
        <taxon>Rhamnaceae</taxon>
        <taxon>Paliureae</taxon>
        <taxon>Ziziphus</taxon>
    </lineage>
</organism>
<keyword evidence="3" id="KW-1185">Reference proteome</keyword>
<protein>
    <submittedName>
        <fullName evidence="4 5">GCN5-related N-acetyltransferase 5, chloroplastic</fullName>
    </submittedName>
</protein>
<dbReference type="PANTHER" id="PTHR47489">
    <property type="entry name" value="ACYL-COA N-ACYLTRANSFERASES (NAT) SUPERFAMILY PROTEIN"/>
    <property type="match status" value="1"/>
</dbReference>
<dbReference type="RefSeq" id="XP_048318592.2">
    <property type="nucleotide sequence ID" value="XM_048462635.2"/>
</dbReference>
<dbReference type="Gene3D" id="3.40.630.30">
    <property type="match status" value="1"/>
</dbReference>
<evidence type="ECO:0000313" key="5">
    <source>
        <dbReference type="RefSeq" id="XP_048318591.2"/>
    </source>
</evidence>
<evidence type="ECO:0000313" key="3">
    <source>
        <dbReference type="Proteomes" id="UP001652623"/>
    </source>
</evidence>
<dbReference type="PANTHER" id="PTHR47489:SF2">
    <property type="entry name" value="GCN5-RELATED N-ACETYLTRANSFERASE 5, CHLOROPLASTIC"/>
    <property type="match status" value="1"/>
</dbReference>
<gene>
    <name evidence="4 5 6" type="primary">LOC107434602</name>
</gene>
<accession>A0ABM3I1C9</accession>
<dbReference type="Proteomes" id="UP001652623">
    <property type="component" value="Chromosome 12"/>
</dbReference>